<sequence length="185" mass="19826">MEATKKVGDPDPSGSQDHPLAGSQQLGGSPRGSQGPWLSSKQELSLSTETITDDACGPASQAHVPEPICQLFQDPAWGSSQCCCEQGSQDDPRFFSTRVFSSPMVGAQQHLMEDVTPTLPVCTCSENTSDIAQRGSCCLRLQVQNLGEDKPLAKVLVGWGKGPCSSNQRASLGTRKSRWLPFFLS</sequence>
<gene>
    <name evidence="2" type="ORF">P7K49_030440</name>
</gene>
<keyword evidence="3" id="KW-1185">Reference proteome</keyword>
<evidence type="ECO:0000313" key="3">
    <source>
        <dbReference type="Proteomes" id="UP001266305"/>
    </source>
</evidence>
<evidence type="ECO:0000313" key="2">
    <source>
        <dbReference type="EMBL" id="KAK2091156.1"/>
    </source>
</evidence>
<feature type="region of interest" description="Disordered" evidence="1">
    <location>
        <begin position="1"/>
        <end position="44"/>
    </location>
</feature>
<proteinExistence type="predicted"/>
<reference evidence="2 3" key="1">
    <citation type="submission" date="2023-05" db="EMBL/GenBank/DDBJ databases">
        <title>B98-5 Cell Line De Novo Hybrid Assembly: An Optical Mapping Approach.</title>
        <authorList>
            <person name="Kananen K."/>
            <person name="Auerbach J.A."/>
            <person name="Kautto E."/>
            <person name="Blachly J.S."/>
        </authorList>
    </citation>
    <scope>NUCLEOTIDE SEQUENCE [LARGE SCALE GENOMIC DNA]</scope>
    <source>
        <strain evidence="2">B95-8</strain>
        <tissue evidence="2">Cell line</tissue>
    </source>
</reference>
<protein>
    <submittedName>
        <fullName evidence="2">Uncharacterized protein</fullName>
    </submittedName>
</protein>
<name>A0ABQ9U258_SAGOE</name>
<accession>A0ABQ9U258</accession>
<evidence type="ECO:0000256" key="1">
    <source>
        <dbReference type="SAM" id="MobiDB-lite"/>
    </source>
</evidence>
<organism evidence="2 3">
    <name type="scientific">Saguinus oedipus</name>
    <name type="common">Cotton-top tamarin</name>
    <name type="synonym">Oedipomidas oedipus</name>
    <dbReference type="NCBI Taxonomy" id="9490"/>
    <lineage>
        <taxon>Eukaryota</taxon>
        <taxon>Metazoa</taxon>
        <taxon>Chordata</taxon>
        <taxon>Craniata</taxon>
        <taxon>Vertebrata</taxon>
        <taxon>Euteleostomi</taxon>
        <taxon>Mammalia</taxon>
        <taxon>Eutheria</taxon>
        <taxon>Euarchontoglires</taxon>
        <taxon>Primates</taxon>
        <taxon>Haplorrhini</taxon>
        <taxon>Platyrrhini</taxon>
        <taxon>Cebidae</taxon>
        <taxon>Callitrichinae</taxon>
        <taxon>Saguinus</taxon>
    </lineage>
</organism>
<comment type="caution">
    <text evidence="2">The sequence shown here is derived from an EMBL/GenBank/DDBJ whole genome shotgun (WGS) entry which is preliminary data.</text>
</comment>
<dbReference type="Proteomes" id="UP001266305">
    <property type="component" value="Unassembled WGS sequence"/>
</dbReference>
<dbReference type="EMBL" id="JASSZA010000016">
    <property type="protein sequence ID" value="KAK2091156.1"/>
    <property type="molecule type" value="Genomic_DNA"/>
</dbReference>